<evidence type="ECO:0000313" key="5">
    <source>
        <dbReference type="Proteomes" id="UP000800200"/>
    </source>
</evidence>
<feature type="compositionally biased region" description="Low complexity" evidence="1">
    <location>
        <begin position="137"/>
        <end position="148"/>
    </location>
</feature>
<keyword evidence="5" id="KW-1185">Reference proteome</keyword>
<feature type="chain" id="PRO_5025660817" description="DUF7707 domain-containing protein" evidence="2">
    <location>
        <begin position="20"/>
        <end position="199"/>
    </location>
</feature>
<sequence>MLYSNLLVAAAAFFSFASAQNSTATPVGPCCNVDPGSIDSDLRADWCRAERNTCPEVCGGISKLQQGGNDCNAQTLNFTCVCSDGTRPNMSEYQQSVPGLMCRQWFENCIAASGEDLEKQEACKSVECGNKTTRAAASSSAAASDGPTATGGGGDQASATAGSPTSAQSSGAATALAIARDYGTPVLAAGMMALFGFAL</sequence>
<dbReference type="EMBL" id="ML994635">
    <property type="protein sequence ID" value="KAF2185104.1"/>
    <property type="molecule type" value="Genomic_DNA"/>
</dbReference>
<keyword evidence="2" id="KW-0732">Signal</keyword>
<dbReference type="Pfam" id="PF24808">
    <property type="entry name" value="DUF7707"/>
    <property type="match status" value="1"/>
</dbReference>
<feature type="compositionally biased region" description="Polar residues" evidence="1">
    <location>
        <begin position="157"/>
        <end position="166"/>
    </location>
</feature>
<gene>
    <name evidence="4" type="ORF">K469DRAFT_708387</name>
</gene>
<feature type="signal peptide" evidence="2">
    <location>
        <begin position="1"/>
        <end position="19"/>
    </location>
</feature>
<dbReference type="PANTHER" id="PTHR38118">
    <property type="entry name" value="ANCHORED CELL WALL PROTEIN 11-RELATED"/>
    <property type="match status" value="1"/>
</dbReference>
<proteinExistence type="predicted"/>
<dbReference type="Proteomes" id="UP000800200">
    <property type="component" value="Unassembled WGS sequence"/>
</dbReference>
<evidence type="ECO:0000256" key="2">
    <source>
        <dbReference type="SAM" id="SignalP"/>
    </source>
</evidence>
<dbReference type="PANTHER" id="PTHR38118:SF2">
    <property type="entry name" value="CDP-ALCOHOL PHOSPHATIDYLTRANSFERASE PROTEIN"/>
    <property type="match status" value="1"/>
</dbReference>
<feature type="domain" description="DUF7707" evidence="3">
    <location>
        <begin position="32"/>
        <end position="132"/>
    </location>
</feature>
<evidence type="ECO:0000259" key="3">
    <source>
        <dbReference type="Pfam" id="PF24808"/>
    </source>
</evidence>
<dbReference type="InterPro" id="IPR056124">
    <property type="entry name" value="DUF7707"/>
</dbReference>
<dbReference type="OrthoDB" id="2121879at2759"/>
<evidence type="ECO:0000256" key="1">
    <source>
        <dbReference type="SAM" id="MobiDB-lite"/>
    </source>
</evidence>
<accession>A0A6A6DZW5</accession>
<reference evidence="4" key="1">
    <citation type="journal article" date="2020" name="Stud. Mycol.">
        <title>101 Dothideomycetes genomes: a test case for predicting lifestyles and emergence of pathogens.</title>
        <authorList>
            <person name="Haridas S."/>
            <person name="Albert R."/>
            <person name="Binder M."/>
            <person name="Bloem J."/>
            <person name="Labutti K."/>
            <person name="Salamov A."/>
            <person name="Andreopoulos B."/>
            <person name="Baker S."/>
            <person name="Barry K."/>
            <person name="Bills G."/>
            <person name="Bluhm B."/>
            <person name="Cannon C."/>
            <person name="Castanera R."/>
            <person name="Culley D."/>
            <person name="Daum C."/>
            <person name="Ezra D."/>
            <person name="Gonzalez J."/>
            <person name="Henrissat B."/>
            <person name="Kuo A."/>
            <person name="Liang C."/>
            <person name="Lipzen A."/>
            <person name="Lutzoni F."/>
            <person name="Magnuson J."/>
            <person name="Mondo S."/>
            <person name="Nolan M."/>
            <person name="Ohm R."/>
            <person name="Pangilinan J."/>
            <person name="Park H.-J."/>
            <person name="Ramirez L."/>
            <person name="Alfaro M."/>
            <person name="Sun H."/>
            <person name="Tritt A."/>
            <person name="Yoshinaga Y."/>
            <person name="Zwiers L.-H."/>
            <person name="Turgeon B."/>
            <person name="Goodwin S."/>
            <person name="Spatafora J."/>
            <person name="Crous P."/>
            <person name="Grigoriev I."/>
        </authorList>
    </citation>
    <scope>NUCLEOTIDE SEQUENCE</scope>
    <source>
        <strain evidence="4">CBS 207.26</strain>
    </source>
</reference>
<protein>
    <recommendedName>
        <fullName evidence="3">DUF7707 domain-containing protein</fullName>
    </recommendedName>
</protein>
<feature type="region of interest" description="Disordered" evidence="1">
    <location>
        <begin position="137"/>
        <end position="166"/>
    </location>
</feature>
<evidence type="ECO:0000313" key="4">
    <source>
        <dbReference type="EMBL" id="KAF2185104.1"/>
    </source>
</evidence>
<name>A0A6A6DZW5_9PEZI</name>
<dbReference type="AlphaFoldDB" id="A0A6A6DZW5"/>
<organism evidence="4 5">
    <name type="scientific">Zopfia rhizophila CBS 207.26</name>
    <dbReference type="NCBI Taxonomy" id="1314779"/>
    <lineage>
        <taxon>Eukaryota</taxon>
        <taxon>Fungi</taxon>
        <taxon>Dikarya</taxon>
        <taxon>Ascomycota</taxon>
        <taxon>Pezizomycotina</taxon>
        <taxon>Dothideomycetes</taxon>
        <taxon>Dothideomycetes incertae sedis</taxon>
        <taxon>Zopfiaceae</taxon>
        <taxon>Zopfia</taxon>
    </lineage>
</organism>